<organism evidence="6 7">
    <name type="scientific">Archangium minus</name>
    <dbReference type="NCBI Taxonomy" id="83450"/>
    <lineage>
        <taxon>Bacteria</taxon>
        <taxon>Pseudomonadati</taxon>
        <taxon>Myxococcota</taxon>
        <taxon>Myxococcia</taxon>
        <taxon>Myxococcales</taxon>
        <taxon>Cystobacterineae</taxon>
        <taxon>Archangiaceae</taxon>
        <taxon>Archangium</taxon>
    </lineage>
</organism>
<dbReference type="Pfam" id="PF13191">
    <property type="entry name" value="AAA_16"/>
    <property type="match status" value="1"/>
</dbReference>
<evidence type="ECO:0000259" key="5">
    <source>
        <dbReference type="PROSITE" id="PS50125"/>
    </source>
</evidence>
<comment type="subcellular location">
    <subcellularLocation>
        <location evidence="1">Membrane</location>
        <topology evidence="1">Single-pass membrane protein</topology>
    </subcellularLocation>
</comment>
<dbReference type="InterPro" id="IPR008271">
    <property type="entry name" value="Ser/Thr_kinase_AS"/>
</dbReference>
<dbReference type="InterPro" id="IPR011009">
    <property type="entry name" value="Kinase-like_dom_sf"/>
</dbReference>
<name>A0ABY9WII4_9BACT</name>
<dbReference type="InterPro" id="IPR041664">
    <property type="entry name" value="AAA_16"/>
</dbReference>
<dbReference type="PROSITE" id="PS50125">
    <property type="entry name" value="GUANYLATE_CYCLASE_2"/>
    <property type="match status" value="1"/>
</dbReference>
<dbReference type="Proteomes" id="UP001611383">
    <property type="component" value="Chromosome"/>
</dbReference>
<dbReference type="SMART" id="SM00220">
    <property type="entry name" value="S_TKc"/>
    <property type="match status" value="1"/>
</dbReference>
<dbReference type="GO" id="GO:0016301">
    <property type="term" value="F:kinase activity"/>
    <property type="evidence" value="ECO:0007669"/>
    <property type="project" value="UniProtKB-KW"/>
</dbReference>
<protein>
    <submittedName>
        <fullName evidence="6">Protein kinase</fullName>
    </submittedName>
</protein>
<dbReference type="PANTHER" id="PTHR16305:SF28">
    <property type="entry name" value="GUANYLATE CYCLASE DOMAIN-CONTAINING PROTEIN"/>
    <property type="match status" value="1"/>
</dbReference>
<dbReference type="SUPFAM" id="SSF56112">
    <property type="entry name" value="Protein kinase-like (PK-like)"/>
    <property type="match status" value="1"/>
</dbReference>
<reference evidence="6 7" key="1">
    <citation type="submission" date="2019-08" db="EMBL/GenBank/DDBJ databases">
        <title>Archangium and Cystobacter genomes.</title>
        <authorList>
            <person name="Chen I.-C.K."/>
            <person name="Wielgoss S."/>
        </authorList>
    </citation>
    <scope>NUCLEOTIDE SEQUENCE [LARGE SCALE GENOMIC DNA]</scope>
    <source>
        <strain evidence="6 7">Cbm 6</strain>
    </source>
</reference>
<keyword evidence="3" id="KW-0067">ATP-binding</keyword>
<feature type="domain" description="Protein kinase" evidence="4">
    <location>
        <begin position="60"/>
        <end position="319"/>
    </location>
</feature>
<evidence type="ECO:0000256" key="1">
    <source>
        <dbReference type="ARBA" id="ARBA00004167"/>
    </source>
</evidence>
<dbReference type="SUPFAM" id="SSF52540">
    <property type="entry name" value="P-loop containing nucleoside triphosphate hydrolases"/>
    <property type="match status" value="1"/>
</dbReference>
<dbReference type="PROSITE" id="PS50011">
    <property type="entry name" value="PROTEIN_KINASE_DOM"/>
    <property type="match status" value="1"/>
</dbReference>
<keyword evidence="2" id="KW-0547">Nucleotide-binding</keyword>
<sequence>MSKEALQEDVRVWTSLGVRGSSSGASESGDSFLKEVLQVEPSSRLPVLGERLGGPEGGRFEILAPMGRGGMGQVFRARDETLRREVALKFLLPRPGFEELALAEARAVARLDHENIVRIFDVAEWSRTPGQDRVPFLVMECLEGESLAALLHRERPTLRRALEMLEAIASGLAHAHERGIVHRDLKPGNVFLTREGAVKLLDFGLSYLAVEPVGSELQPIGGTPAYMAPEQWRGEVQDARTDIWAAGVVLYEMLTGEPPFQAATMAELRERVTSPEPAPLVRVRHPEVPRQVEVLLATALAKEPARRFASALELREELRELRGRLFSAGRPGRDATVEPQRRQVTLVSCQLGGFAEGGARLDAEDVGELELAFHEACVELIERHGGSVALFMGGEVLASFGWTQASEDDSERAVRAALQLTGELRGMLQRRLPHLSLSGLLVRSGVHTELMAVGARLQGDAPNVAAWLARRAGPDGVVVSDSTWTLVRGAFLSEPLGFQAFEGLSGSVRMELHQVVGEREGASRFERARVARSLSPLVGRERELGWLLEHWQRSLRGQGSVVLVSGEAGIGKSRLIEALCERAAESSSLIRVQCWSRFSTHALHPIVELLQLAVGIRPEEPASSRLEKLEAHLRRLRMPQEEAHLLALLLALPIPKDSPVLQLTPEPRREKTFESLVTLLLRCPCEDPPKLLVIEDLHWADSSLLALLGSIVERVESAGVLVVLSARPEFQPAWAQRPGFHRLELERLSAGAAEELVREVARARELPEETVQSLVERTDGVPLFIEEMTRMVLEGGAASIPITLHELLLARLDMLPSRQKALAQLCAVLGRDFSYALLAAVSKGEEALLRRELSGLLEAGLLQEQVGADERAYQFRHALLQEAAYQSLSRSARRRQHQHVARVLEEHFPQVVDKRPEALAHQLTEAGDAARAIGYWERAGQLALARLDLVEAVGHLNRALELLPLLEGALPRLQAELRIRMAQGFAMLQVHGFDAPEVEGMFTRIWELILQMGDALPRSGLTLWSLLAYYLSRSEYHRVLEVSERLMDLGQRQGQPGLWGQGLWMRALILFFRGRPQEAVRELERVLGCADVTLEEHGALPLQQGGAPRSMALASGAMVHAVMGHVEESRRWAREALEQAGRIAHPHPLVFVQVYVTIACMIRREAREALALADQLIGFASQYSTFVQWPSWETILLGHALAELGRPREGLAFVRGVLESWRARGNRDGIPFGLAVSATCSLELGQAREALAALDEALAQIAKTGQVIIEAWLHQLRGEALRRLGREEEASASFVRAIAVAREQGAGLYELRATVSLCRLLRDRGRPEAARRMLARVCGRFEGEGEFLDLQEARALLTECERTLPYG</sequence>
<dbReference type="InterPro" id="IPR029787">
    <property type="entry name" value="Nucleotide_cyclase"/>
</dbReference>
<dbReference type="Gene3D" id="3.30.70.1230">
    <property type="entry name" value="Nucleotide cyclase"/>
    <property type="match status" value="1"/>
</dbReference>
<dbReference type="PROSITE" id="PS00108">
    <property type="entry name" value="PROTEIN_KINASE_ST"/>
    <property type="match status" value="1"/>
</dbReference>
<evidence type="ECO:0000256" key="3">
    <source>
        <dbReference type="ARBA" id="ARBA00022840"/>
    </source>
</evidence>
<keyword evidence="6" id="KW-0808">Transferase</keyword>
<dbReference type="InterPro" id="IPR001054">
    <property type="entry name" value="A/G_cyclase"/>
</dbReference>
<evidence type="ECO:0000313" key="6">
    <source>
        <dbReference type="EMBL" id="WNG43009.1"/>
    </source>
</evidence>
<proteinExistence type="predicted"/>
<dbReference type="Gene3D" id="1.25.40.10">
    <property type="entry name" value="Tetratricopeptide repeat domain"/>
    <property type="match status" value="2"/>
</dbReference>
<dbReference type="CDD" id="cd07302">
    <property type="entry name" value="CHD"/>
    <property type="match status" value="1"/>
</dbReference>
<dbReference type="Gene3D" id="3.30.200.20">
    <property type="entry name" value="Phosphorylase Kinase, domain 1"/>
    <property type="match status" value="1"/>
</dbReference>
<evidence type="ECO:0000313" key="7">
    <source>
        <dbReference type="Proteomes" id="UP001611383"/>
    </source>
</evidence>
<keyword evidence="7" id="KW-1185">Reference proteome</keyword>
<keyword evidence="6" id="KW-0418">Kinase</keyword>
<dbReference type="PANTHER" id="PTHR16305">
    <property type="entry name" value="TESTICULAR SOLUBLE ADENYLYL CYCLASE"/>
    <property type="match status" value="1"/>
</dbReference>
<evidence type="ECO:0000259" key="4">
    <source>
        <dbReference type="PROSITE" id="PS50011"/>
    </source>
</evidence>
<accession>A0ABY9WII4</accession>
<dbReference type="Gene3D" id="1.10.510.10">
    <property type="entry name" value="Transferase(Phosphotransferase) domain 1"/>
    <property type="match status" value="1"/>
</dbReference>
<gene>
    <name evidence="6" type="ORF">F0U60_02045</name>
</gene>
<dbReference type="SUPFAM" id="SSF48452">
    <property type="entry name" value="TPR-like"/>
    <property type="match status" value="2"/>
</dbReference>
<dbReference type="InterPro" id="IPR011990">
    <property type="entry name" value="TPR-like_helical_dom_sf"/>
</dbReference>
<dbReference type="InterPro" id="IPR027417">
    <property type="entry name" value="P-loop_NTPase"/>
</dbReference>
<dbReference type="SUPFAM" id="SSF55073">
    <property type="entry name" value="Nucleotide cyclase"/>
    <property type="match status" value="1"/>
</dbReference>
<dbReference type="InterPro" id="IPR000719">
    <property type="entry name" value="Prot_kinase_dom"/>
</dbReference>
<evidence type="ECO:0000256" key="2">
    <source>
        <dbReference type="ARBA" id="ARBA00022741"/>
    </source>
</evidence>
<feature type="domain" description="Guanylate cyclase" evidence="5">
    <location>
        <begin position="345"/>
        <end position="469"/>
    </location>
</feature>
<dbReference type="Gene3D" id="3.40.50.300">
    <property type="entry name" value="P-loop containing nucleotide triphosphate hydrolases"/>
    <property type="match status" value="1"/>
</dbReference>
<dbReference type="RefSeq" id="WP_395813347.1">
    <property type="nucleotide sequence ID" value="NZ_CP043494.1"/>
</dbReference>
<dbReference type="Pfam" id="PF00069">
    <property type="entry name" value="Pkinase"/>
    <property type="match status" value="1"/>
</dbReference>
<dbReference type="EMBL" id="CP043494">
    <property type="protein sequence ID" value="WNG43009.1"/>
    <property type="molecule type" value="Genomic_DNA"/>
</dbReference>
<dbReference type="CDD" id="cd14014">
    <property type="entry name" value="STKc_PknB_like"/>
    <property type="match status" value="1"/>
</dbReference>